<dbReference type="PANTHER" id="PTHR43391">
    <property type="entry name" value="RETINOL DEHYDROGENASE-RELATED"/>
    <property type="match status" value="1"/>
</dbReference>
<gene>
    <name evidence="4" type="ORF">HNR71_005612</name>
    <name evidence="5" type="ORF">HPO96_08090</name>
</gene>
<comment type="caution">
    <text evidence="5">The sequence shown here is derived from an EMBL/GenBank/DDBJ whole genome shotgun (WGS) entry which is preliminary data.</text>
</comment>
<reference evidence="5 6" key="1">
    <citation type="submission" date="2020-05" db="EMBL/GenBank/DDBJ databases">
        <title>Genome sequence of Kribbella sandramycini ATCC 39419.</title>
        <authorList>
            <person name="Maclea K.S."/>
            <person name="Fair J.L."/>
        </authorList>
    </citation>
    <scope>NUCLEOTIDE SEQUENCE [LARGE SCALE GENOMIC DNA]</scope>
    <source>
        <strain evidence="5 6">ATCC 39419</strain>
    </source>
</reference>
<accession>A0A7Y4KYX1</accession>
<evidence type="ECO:0000313" key="6">
    <source>
        <dbReference type="Proteomes" id="UP000534306"/>
    </source>
</evidence>
<evidence type="ECO:0000313" key="4">
    <source>
        <dbReference type="EMBL" id="MBB6569975.1"/>
    </source>
</evidence>
<dbReference type="InterPro" id="IPR002347">
    <property type="entry name" value="SDR_fam"/>
</dbReference>
<dbReference type="Pfam" id="PF00106">
    <property type="entry name" value="adh_short"/>
    <property type="match status" value="1"/>
</dbReference>
<dbReference type="Proteomes" id="UP000553957">
    <property type="component" value="Unassembled WGS sequence"/>
</dbReference>
<comment type="similarity">
    <text evidence="1 3">Belongs to the short-chain dehydrogenases/reductases (SDR) family.</text>
</comment>
<dbReference type="AlphaFoldDB" id="A0A7Y4KYX1"/>
<name>A0A7Y4KYX1_9ACTN</name>
<keyword evidence="2" id="KW-0560">Oxidoreductase</keyword>
<dbReference type="EMBL" id="JABJRC010000002">
    <property type="protein sequence ID" value="NOL40201.1"/>
    <property type="molecule type" value="Genomic_DNA"/>
</dbReference>
<evidence type="ECO:0000313" key="5">
    <source>
        <dbReference type="EMBL" id="NOL40201.1"/>
    </source>
</evidence>
<keyword evidence="6" id="KW-1185">Reference proteome</keyword>
<dbReference type="GO" id="GO:0016491">
    <property type="term" value="F:oxidoreductase activity"/>
    <property type="evidence" value="ECO:0007669"/>
    <property type="project" value="UniProtKB-KW"/>
</dbReference>
<dbReference type="SUPFAM" id="SSF51735">
    <property type="entry name" value="NAD(P)-binding Rossmann-fold domains"/>
    <property type="match status" value="1"/>
</dbReference>
<evidence type="ECO:0000256" key="3">
    <source>
        <dbReference type="RuleBase" id="RU000363"/>
    </source>
</evidence>
<dbReference type="EMBL" id="JACHKF010000001">
    <property type="protein sequence ID" value="MBB6569975.1"/>
    <property type="molecule type" value="Genomic_DNA"/>
</dbReference>
<dbReference type="NCBIfam" id="NF006119">
    <property type="entry name" value="PRK08264.1-5"/>
    <property type="match status" value="1"/>
</dbReference>
<dbReference type="Proteomes" id="UP000534306">
    <property type="component" value="Unassembled WGS sequence"/>
</dbReference>
<dbReference type="Gene3D" id="3.40.50.720">
    <property type="entry name" value="NAD(P)-binding Rossmann-like Domain"/>
    <property type="match status" value="1"/>
</dbReference>
<dbReference type="RefSeq" id="WP_171672563.1">
    <property type="nucleotide sequence ID" value="NZ_BAAAGT010000002.1"/>
</dbReference>
<dbReference type="PRINTS" id="PR00080">
    <property type="entry name" value="SDRFAMILY"/>
</dbReference>
<dbReference type="InterPro" id="IPR036291">
    <property type="entry name" value="NAD(P)-bd_dom_sf"/>
</dbReference>
<sequence length="228" mass="23621">MQIQGSIALVTGANRGLGRHFADQLLERGAAKVYAAARRPELVDLPGVEPLQLDITDPGSVAAAVRTAADATLLINNAGIANTADLLTGDLDLARAEMETNFWGTLTVIRAFAPQLAGGAILNVLSALSWASFPGSGGYAASKAAEWSLTNGVRLELAAQQTQVTGLHLGPADTDMTAAHDVPKTAPAVVVKAALDGLEAGKWEVLADEMPRVVKAALAGDPEAFYTR</sequence>
<protein>
    <submittedName>
        <fullName evidence="4">NAD(P)-dependent dehydrogenase (Short-subunit alcohol dehydrogenase family)</fullName>
    </submittedName>
    <submittedName>
        <fullName evidence="5">SDR family oxidoreductase</fullName>
    </submittedName>
</protein>
<evidence type="ECO:0000313" key="7">
    <source>
        <dbReference type="Proteomes" id="UP000553957"/>
    </source>
</evidence>
<dbReference type="PRINTS" id="PR00081">
    <property type="entry name" value="GDHRDH"/>
</dbReference>
<dbReference type="GO" id="GO:0005829">
    <property type="term" value="C:cytosol"/>
    <property type="evidence" value="ECO:0007669"/>
    <property type="project" value="TreeGrafter"/>
</dbReference>
<organism evidence="5 6">
    <name type="scientific">Kribbella sandramycini</name>
    <dbReference type="NCBI Taxonomy" id="60450"/>
    <lineage>
        <taxon>Bacteria</taxon>
        <taxon>Bacillati</taxon>
        <taxon>Actinomycetota</taxon>
        <taxon>Actinomycetes</taxon>
        <taxon>Propionibacteriales</taxon>
        <taxon>Kribbellaceae</taxon>
        <taxon>Kribbella</taxon>
    </lineage>
</organism>
<evidence type="ECO:0000256" key="1">
    <source>
        <dbReference type="ARBA" id="ARBA00006484"/>
    </source>
</evidence>
<proteinExistence type="inferred from homology"/>
<evidence type="ECO:0000256" key="2">
    <source>
        <dbReference type="ARBA" id="ARBA00023002"/>
    </source>
</evidence>
<dbReference type="PANTHER" id="PTHR43391:SF91">
    <property type="entry name" value="OS04G0390700 PROTEIN"/>
    <property type="match status" value="1"/>
</dbReference>
<reference evidence="4 7" key="2">
    <citation type="submission" date="2020-08" db="EMBL/GenBank/DDBJ databases">
        <title>Sequencing the genomes of 1000 actinobacteria strains.</title>
        <authorList>
            <person name="Klenk H.-P."/>
        </authorList>
    </citation>
    <scope>NUCLEOTIDE SEQUENCE [LARGE SCALE GENOMIC DNA]</scope>
    <source>
        <strain evidence="4 7">DSM 15626</strain>
    </source>
</reference>